<reference evidence="14" key="1">
    <citation type="submission" date="2018-05" db="EMBL/GenBank/DDBJ databases">
        <authorList>
            <person name="Du Z."/>
            <person name="Wang X."/>
        </authorList>
    </citation>
    <scope>NUCLEOTIDE SEQUENCE [LARGE SCALE GENOMIC DNA]</scope>
    <source>
        <strain evidence="14">CQN31</strain>
    </source>
</reference>
<feature type="chain" id="PRO_5016462357" description="Porin domain-containing protein" evidence="11">
    <location>
        <begin position="25"/>
        <end position="427"/>
    </location>
</feature>
<dbReference type="RefSeq" id="WP_109869198.1">
    <property type="nucleotide sequence ID" value="NZ_QGNA01000001.1"/>
</dbReference>
<evidence type="ECO:0000256" key="8">
    <source>
        <dbReference type="ARBA" id="ARBA00023114"/>
    </source>
</evidence>
<dbReference type="AlphaFoldDB" id="A0A317FKE9"/>
<evidence type="ECO:0000256" key="11">
    <source>
        <dbReference type="SAM" id="SignalP"/>
    </source>
</evidence>
<feature type="signal peptide" evidence="11">
    <location>
        <begin position="1"/>
        <end position="24"/>
    </location>
</feature>
<dbReference type="InterPro" id="IPR033900">
    <property type="entry name" value="Gram_neg_porin_domain"/>
</dbReference>
<accession>A0A317FKE9</accession>
<keyword evidence="5" id="KW-0812">Transmembrane</keyword>
<name>A0A317FKE9_9PROT</name>
<evidence type="ECO:0000256" key="10">
    <source>
        <dbReference type="ARBA" id="ARBA00023237"/>
    </source>
</evidence>
<sequence length="427" mass="44865">MRKILLGTTAVVGAALIGATTAQAQTAPTVRLGGYMIFEAQWNDDDFDYARGVPTGVNGAGQQRRSRWDMKNEVELQIFVNGKAANGMAYGAVMEIQNDGTGGTIFDIDEAYIFMSSPTLGTLRFGEEDSAANLIQVRPPSVTGSGVDGDWDDGLLSSTAFTGGGPSLLTGINDGNDSTKVIYLSPQWFGFDFGVSYSPNRNEGDRIISGRAVDSLSTGSTTINGVTVATPLTATVPQRDRTGLENEISGGIRYRGSFQNVGVAASFAAQRADSPANNTNGTGIANRAPNVTAYSVGASVTAFGFTLGGEYTWGQYSGASVAAAPLAQGRDDSSHWALGLTYTMGAWVFGGFFGQGEQDNGGNLADRQQTAWGFGAAYTLAPGLEVFANYGNLQDDNVNFTLTRNGQTGTLTDRSAQTFMVGTRLAF</sequence>
<comment type="subunit">
    <text evidence="2">Homotrimer.</text>
</comment>
<evidence type="ECO:0000256" key="9">
    <source>
        <dbReference type="ARBA" id="ARBA00023136"/>
    </source>
</evidence>
<evidence type="ECO:0000256" key="7">
    <source>
        <dbReference type="ARBA" id="ARBA00023065"/>
    </source>
</evidence>
<keyword evidence="10" id="KW-0998">Cell outer membrane</keyword>
<gene>
    <name evidence="13" type="ORF">DFH01_04690</name>
</gene>
<feature type="domain" description="Porin" evidence="12">
    <location>
        <begin position="10"/>
        <end position="397"/>
    </location>
</feature>
<dbReference type="PANTHER" id="PTHR34501">
    <property type="entry name" value="PROTEIN YDDL-RELATED"/>
    <property type="match status" value="1"/>
</dbReference>
<keyword evidence="7" id="KW-0406">Ion transport</keyword>
<dbReference type="OrthoDB" id="6758483at2"/>
<dbReference type="PANTHER" id="PTHR34501:SF9">
    <property type="entry name" value="MAJOR OUTER MEMBRANE PROTEIN P.IA"/>
    <property type="match status" value="1"/>
</dbReference>
<evidence type="ECO:0000256" key="5">
    <source>
        <dbReference type="ARBA" id="ARBA00022692"/>
    </source>
</evidence>
<evidence type="ECO:0000256" key="2">
    <source>
        <dbReference type="ARBA" id="ARBA00011233"/>
    </source>
</evidence>
<evidence type="ECO:0000256" key="3">
    <source>
        <dbReference type="ARBA" id="ARBA00022448"/>
    </source>
</evidence>
<evidence type="ECO:0000256" key="1">
    <source>
        <dbReference type="ARBA" id="ARBA00004571"/>
    </source>
</evidence>
<keyword evidence="14" id="KW-1185">Reference proteome</keyword>
<evidence type="ECO:0000313" key="14">
    <source>
        <dbReference type="Proteomes" id="UP000245765"/>
    </source>
</evidence>
<dbReference type="GO" id="GO:0046930">
    <property type="term" value="C:pore complex"/>
    <property type="evidence" value="ECO:0007669"/>
    <property type="project" value="UniProtKB-KW"/>
</dbReference>
<evidence type="ECO:0000259" key="12">
    <source>
        <dbReference type="Pfam" id="PF13609"/>
    </source>
</evidence>
<dbReference type="EMBL" id="QGNA01000001">
    <property type="protein sequence ID" value="PWS38577.1"/>
    <property type="molecule type" value="Genomic_DNA"/>
</dbReference>
<keyword evidence="6 11" id="KW-0732">Signal</keyword>
<dbReference type="Pfam" id="PF13609">
    <property type="entry name" value="Porin_4"/>
    <property type="match status" value="1"/>
</dbReference>
<proteinExistence type="predicted"/>
<dbReference type="Gene3D" id="2.40.160.10">
    <property type="entry name" value="Porin"/>
    <property type="match status" value="1"/>
</dbReference>
<keyword evidence="8" id="KW-0626">Porin</keyword>
<dbReference type="GO" id="GO:0015288">
    <property type="term" value="F:porin activity"/>
    <property type="evidence" value="ECO:0007669"/>
    <property type="project" value="UniProtKB-KW"/>
</dbReference>
<dbReference type="GO" id="GO:0006811">
    <property type="term" value="P:monoatomic ion transport"/>
    <property type="evidence" value="ECO:0007669"/>
    <property type="project" value="UniProtKB-KW"/>
</dbReference>
<keyword evidence="3" id="KW-0813">Transport</keyword>
<organism evidence="13 14">
    <name type="scientific">Falsiroseomonas bella</name>
    <dbReference type="NCBI Taxonomy" id="2184016"/>
    <lineage>
        <taxon>Bacteria</taxon>
        <taxon>Pseudomonadati</taxon>
        <taxon>Pseudomonadota</taxon>
        <taxon>Alphaproteobacteria</taxon>
        <taxon>Acetobacterales</taxon>
        <taxon>Roseomonadaceae</taxon>
        <taxon>Falsiroseomonas</taxon>
    </lineage>
</organism>
<protein>
    <recommendedName>
        <fullName evidence="12">Porin domain-containing protein</fullName>
    </recommendedName>
</protein>
<evidence type="ECO:0000256" key="6">
    <source>
        <dbReference type="ARBA" id="ARBA00022729"/>
    </source>
</evidence>
<dbReference type="InterPro" id="IPR050298">
    <property type="entry name" value="Gram-neg_bact_OMP"/>
</dbReference>
<dbReference type="InterPro" id="IPR023614">
    <property type="entry name" value="Porin_dom_sf"/>
</dbReference>
<evidence type="ECO:0000313" key="13">
    <source>
        <dbReference type="EMBL" id="PWS38577.1"/>
    </source>
</evidence>
<dbReference type="Proteomes" id="UP000245765">
    <property type="component" value="Unassembled WGS sequence"/>
</dbReference>
<evidence type="ECO:0000256" key="4">
    <source>
        <dbReference type="ARBA" id="ARBA00022452"/>
    </source>
</evidence>
<keyword evidence="9" id="KW-0472">Membrane</keyword>
<dbReference type="SUPFAM" id="SSF56935">
    <property type="entry name" value="Porins"/>
    <property type="match status" value="1"/>
</dbReference>
<keyword evidence="4" id="KW-1134">Transmembrane beta strand</keyword>
<comment type="caution">
    <text evidence="13">The sequence shown here is derived from an EMBL/GenBank/DDBJ whole genome shotgun (WGS) entry which is preliminary data.</text>
</comment>
<comment type="subcellular location">
    <subcellularLocation>
        <location evidence="1">Cell outer membrane</location>
        <topology evidence="1">Multi-pass membrane protein</topology>
    </subcellularLocation>
</comment>
<dbReference type="GO" id="GO:0009279">
    <property type="term" value="C:cell outer membrane"/>
    <property type="evidence" value="ECO:0007669"/>
    <property type="project" value="UniProtKB-SubCell"/>
</dbReference>